<dbReference type="AlphaFoldDB" id="A0AAE9YWI9"/>
<keyword evidence="3 5" id="KW-0456">Lyase</keyword>
<keyword evidence="6" id="KW-1185">Reference proteome</keyword>
<proteinExistence type="predicted"/>
<evidence type="ECO:0000256" key="3">
    <source>
        <dbReference type="ARBA" id="ARBA00023239"/>
    </source>
</evidence>
<dbReference type="KEGG" id="tact:SG35_029105"/>
<reference evidence="5 6" key="2">
    <citation type="journal article" date="2022" name="Mar. Drugs">
        <title>Bioassay-Guided Fractionation Leads to the Detection of Cholic Acid Generated by the Rare Thalassomonas sp.</title>
        <authorList>
            <person name="Pheiffer F."/>
            <person name="Schneider Y.K."/>
            <person name="Hansen E.H."/>
            <person name="Andersen J.H."/>
            <person name="Isaksson J."/>
            <person name="Busche T."/>
            <person name="R C."/>
            <person name="Kalinowski J."/>
            <person name="Zyl L.V."/>
            <person name="Trindade M."/>
        </authorList>
    </citation>
    <scope>NUCLEOTIDE SEQUENCE [LARGE SCALE GENOMIC DNA]</scope>
    <source>
        <strain evidence="5 6">A5K-106</strain>
    </source>
</reference>
<organism evidence="5 6">
    <name type="scientific">Thalassomonas actiniarum</name>
    <dbReference type="NCBI Taxonomy" id="485447"/>
    <lineage>
        <taxon>Bacteria</taxon>
        <taxon>Pseudomonadati</taxon>
        <taxon>Pseudomonadota</taxon>
        <taxon>Gammaproteobacteria</taxon>
        <taxon>Alteromonadales</taxon>
        <taxon>Colwelliaceae</taxon>
        <taxon>Thalassomonas</taxon>
    </lineage>
</organism>
<dbReference type="GO" id="GO:0050385">
    <property type="term" value="F:ureidoglycolate lyase activity"/>
    <property type="evidence" value="ECO:0007669"/>
    <property type="project" value="UniProtKB-EC"/>
</dbReference>
<sequence length="228" mass="25291">MKKDSSIAEPCITFDHMPSIQQSNIRLHKVEVIRATQANFAPFGRLVKSYDNEQVIIETWPAPGWRMVEQGTGNEGGITEGRFIFERKGGLMLARNHAVDGNYISGWFADPATASESQTDVDYSRILIREANYHPDGGQVFYPVDGTPFIALLALPGDDISPDDFVGFYCDGSFGIQILPNIWHQPIFPLAANAHFQGKQGKVHACIACDFVEEFGCYLSLEMTVPSE</sequence>
<comment type="catalytic activity">
    <reaction evidence="4">
        <text>(S)-ureidoglycolate = urea + glyoxylate</text>
        <dbReference type="Rhea" id="RHEA:11304"/>
        <dbReference type="ChEBI" id="CHEBI:16199"/>
        <dbReference type="ChEBI" id="CHEBI:36655"/>
        <dbReference type="ChEBI" id="CHEBI:57296"/>
        <dbReference type="EC" id="4.3.2.3"/>
    </reaction>
</comment>
<dbReference type="InterPro" id="IPR007247">
    <property type="entry name" value="Ureidogly_lyase"/>
</dbReference>
<evidence type="ECO:0000256" key="2">
    <source>
        <dbReference type="ARBA" id="ARBA00022631"/>
    </source>
</evidence>
<dbReference type="GO" id="GO:0000256">
    <property type="term" value="P:allantoin catabolic process"/>
    <property type="evidence" value="ECO:0007669"/>
    <property type="project" value="InterPro"/>
</dbReference>
<evidence type="ECO:0000313" key="6">
    <source>
        <dbReference type="Proteomes" id="UP000032568"/>
    </source>
</evidence>
<dbReference type="EMBL" id="CP059736">
    <property type="protein sequence ID" value="WDE02470.1"/>
    <property type="molecule type" value="Genomic_DNA"/>
</dbReference>
<dbReference type="GO" id="GO:0006144">
    <property type="term" value="P:purine nucleobase metabolic process"/>
    <property type="evidence" value="ECO:0007669"/>
    <property type="project" value="UniProtKB-KW"/>
</dbReference>
<dbReference type="SUPFAM" id="SSF51182">
    <property type="entry name" value="RmlC-like cupins"/>
    <property type="match status" value="1"/>
</dbReference>
<gene>
    <name evidence="5" type="ORF">SG35_029105</name>
</gene>
<name>A0AAE9YWI9_9GAMM</name>
<evidence type="ECO:0000313" key="5">
    <source>
        <dbReference type="EMBL" id="WDE02470.1"/>
    </source>
</evidence>
<keyword evidence="2" id="KW-0659">Purine metabolism</keyword>
<dbReference type="GO" id="GO:0004848">
    <property type="term" value="F:ureidoglycolate hydrolase activity"/>
    <property type="evidence" value="ECO:0007669"/>
    <property type="project" value="InterPro"/>
</dbReference>
<comment type="subunit">
    <text evidence="1">Homodimer.</text>
</comment>
<evidence type="ECO:0000256" key="1">
    <source>
        <dbReference type="ARBA" id="ARBA00011738"/>
    </source>
</evidence>
<dbReference type="InterPro" id="IPR011051">
    <property type="entry name" value="RmlC_Cupin_sf"/>
</dbReference>
<reference evidence="5 6" key="1">
    <citation type="journal article" date="2015" name="Genome Announc.">
        <title>Draft Genome Sequences of Marine Isolates of Thalassomonas viridans and Thalassomonas actiniarum.</title>
        <authorList>
            <person name="Olonade I."/>
            <person name="van Zyl L.J."/>
            <person name="Trindade M."/>
        </authorList>
    </citation>
    <scope>NUCLEOTIDE SEQUENCE [LARGE SCALE GENOMIC DNA]</scope>
    <source>
        <strain evidence="5 6">A5K-106</strain>
    </source>
</reference>
<dbReference type="RefSeq" id="WP_053043006.1">
    <property type="nucleotide sequence ID" value="NZ_CP059736.1"/>
</dbReference>
<dbReference type="InterPro" id="IPR024060">
    <property type="entry name" value="Ureidoglycolate_lyase_dom_sf"/>
</dbReference>
<accession>A0AAE9YWI9</accession>
<dbReference type="Proteomes" id="UP000032568">
    <property type="component" value="Chromosome pTact"/>
</dbReference>
<protein>
    <submittedName>
        <fullName evidence="5">Ureidoglycolate lyase</fullName>
    </submittedName>
</protein>
<evidence type="ECO:0000256" key="4">
    <source>
        <dbReference type="ARBA" id="ARBA00047684"/>
    </source>
</evidence>
<dbReference type="Pfam" id="PF04115">
    <property type="entry name" value="Ureidogly_lyase"/>
    <property type="match status" value="1"/>
</dbReference>
<dbReference type="Gene3D" id="2.60.120.480">
    <property type="entry name" value="Ureidoglycolate hydrolase"/>
    <property type="match status" value="1"/>
</dbReference>